<accession>A0A1X7V2L8</accession>
<name>A0A1X7V2L8_AMPQE</name>
<evidence type="ECO:0000313" key="1">
    <source>
        <dbReference type="EnsemblMetazoa" id="Aqu2.1.33812_001"/>
    </source>
</evidence>
<dbReference type="EnsemblMetazoa" id="Aqu2.1.33812_001">
    <property type="protein sequence ID" value="Aqu2.1.33812_001"/>
    <property type="gene ID" value="Aqu2.1.33812"/>
</dbReference>
<dbReference type="InParanoid" id="A0A1X7V2L8"/>
<proteinExistence type="predicted"/>
<organism evidence="1">
    <name type="scientific">Amphimedon queenslandica</name>
    <name type="common">Sponge</name>
    <dbReference type="NCBI Taxonomy" id="400682"/>
    <lineage>
        <taxon>Eukaryota</taxon>
        <taxon>Metazoa</taxon>
        <taxon>Porifera</taxon>
        <taxon>Demospongiae</taxon>
        <taxon>Heteroscleromorpha</taxon>
        <taxon>Haplosclerida</taxon>
        <taxon>Niphatidae</taxon>
        <taxon>Amphimedon</taxon>
    </lineage>
</organism>
<reference evidence="1" key="1">
    <citation type="submission" date="2017-05" db="UniProtKB">
        <authorList>
            <consortium name="EnsemblMetazoa"/>
        </authorList>
    </citation>
    <scope>IDENTIFICATION</scope>
</reference>
<protein>
    <submittedName>
        <fullName evidence="1">Uncharacterized protein</fullName>
    </submittedName>
</protein>
<dbReference type="AlphaFoldDB" id="A0A1X7V2L8"/>
<sequence length="51" mass="5775">MFKWLCLFVKETCQKSGKPYPPSSLYALLCGLYGVCRFSGVKFSFLDKADT</sequence>